<organism evidence="2 3">
    <name type="scientific">Aurantiacibacter arachoides</name>
    <dbReference type="NCBI Taxonomy" id="1850444"/>
    <lineage>
        <taxon>Bacteria</taxon>
        <taxon>Pseudomonadati</taxon>
        <taxon>Pseudomonadota</taxon>
        <taxon>Alphaproteobacteria</taxon>
        <taxon>Sphingomonadales</taxon>
        <taxon>Erythrobacteraceae</taxon>
        <taxon>Aurantiacibacter</taxon>
    </lineage>
</organism>
<gene>
    <name evidence="2" type="ORF">GRI62_01955</name>
</gene>
<feature type="domain" description="Histidine phosphotransferase ChpT C-terminal" evidence="1">
    <location>
        <begin position="80"/>
        <end position="200"/>
    </location>
</feature>
<dbReference type="Gene3D" id="3.30.565.10">
    <property type="entry name" value="Histidine kinase-like ATPase, C-terminal domain"/>
    <property type="match status" value="1"/>
</dbReference>
<sequence>MNTSIDLAALLCSRLCHDMLSPVGALNNGLELLADERDPEMRQRCLELLEQSARTSASKLKFFRLAYGAAGGFGEMVPAEEPREVLQSLIANDERVTLDWAVGEQSLPKPAVKVLLNLASIGLDALVRGGTLSIGAERSRGATEIAIRSAGPRIAFDGKIGLALSGDLDPAELSGKTAPAHMIRQLASELGGGVQYAQSDGALVLGAVLPDPEGLIG</sequence>
<proteinExistence type="predicted"/>
<keyword evidence="2" id="KW-0808">Transferase</keyword>
<dbReference type="RefSeq" id="WP_131451755.1">
    <property type="nucleotide sequence ID" value="NZ_BMJK01000001.1"/>
</dbReference>
<keyword evidence="3" id="KW-1185">Reference proteome</keyword>
<dbReference type="EMBL" id="WTYH01000001">
    <property type="protein sequence ID" value="MXO92368.1"/>
    <property type="molecule type" value="Genomic_DNA"/>
</dbReference>
<evidence type="ECO:0000259" key="1">
    <source>
        <dbReference type="Pfam" id="PF10090"/>
    </source>
</evidence>
<reference evidence="2 3" key="1">
    <citation type="submission" date="2019-12" db="EMBL/GenBank/DDBJ databases">
        <title>Genomic-based taxomic classification of the family Erythrobacteraceae.</title>
        <authorList>
            <person name="Xu L."/>
        </authorList>
    </citation>
    <scope>NUCLEOTIDE SEQUENCE [LARGE SCALE GENOMIC DNA]</scope>
    <source>
        <strain evidence="2 3">RC4-10-4</strain>
    </source>
</reference>
<dbReference type="Gene3D" id="1.10.287.130">
    <property type="match status" value="1"/>
</dbReference>
<protein>
    <submittedName>
        <fullName evidence="2">Histidine phosphotransferase</fullName>
    </submittedName>
</protein>
<evidence type="ECO:0000313" key="3">
    <source>
        <dbReference type="Proteomes" id="UP000460626"/>
    </source>
</evidence>
<dbReference type="GO" id="GO:0016740">
    <property type="term" value="F:transferase activity"/>
    <property type="evidence" value="ECO:0007669"/>
    <property type="project" value="UniProtKB-KW"/>
</dbReference>
<dbReference type="InterPro" id="IPR036890">
    <property type="entry name" value="HATPase_C_sf"/>
</dbReference>
<dbReference type="AlphaFoldDB" id="A0A844ZXA2"/>
<dbReference type="OrthoDB" id="9803702at2"/>
<comment type="caution">
    <text evidence="2">The sequence shown here is derived from an EMBL/GenBank/DDBJ whole genome shotgun (WGS) entry which is preliminary data.</text>
</comment>
<dbReference type="Proteomes" id="UP000460626">
    <property type="component" value="Unassembled WGS sequence"/>
</dbReference>
<dbReference type="InterPro" id="IPR018762">
    <property type="entry name" value="ChpT_C"/>
</dbReference>
<name>A0A844ZXA2_9SPHN</name>
<dbReference type="Pfam" id="PF10090">
    <property type="entry name" value="HPTransfase"/>
    <property type="match status" value="1"/>
</dbReference>
<evidence type="ECO:0000313" key="2">
    <source>
        <dbReference type="EMBL" id="MXO92368.1"/>
    </source>
</evidence>
<accession>A0A844ZXA2</accession>